<dbReference type="EMBL" id="MPGH01000038">
    <property type="protein sequence ID" value="OLN95262.1"/>
    <property type="molecule type" value="Genomic_DNA"/>
</dbReference>
<name>A0A1Q8S1G7_9PEZI</name>
<comment type="caution">
    <text evidence="2">The sequence shown here is derived from an EMBL/GenBank/DDBJ whole genome shotgun (WGS) entry which is preliminary data.</text>
</comment>
<feature type="signal peptide" evidence="1">
    <location>
        <begin position="1"/>
        <end position="25"/>
    </location>
</feature>
<proteinExistence type="predicted"/>
<reference evidence="2 3" key="1">
    <citation type="submission" date="2016-11" db="EMBL/GenBank/DDBJ databases">
        <title>Draft Genome Assembly of Colletotrichum chlorophyti a pathogen of herbaceous plants.</title>
        <authorList>
            <person name="Gan P."/>
            <person name="Narusaka M."/>
            <person name="Tsushima A."/>
            <person name="Narusaka Y."/>
            <person name="Takano Y."/>
            <person name="Shirasu K."/>
        </authorList>
    </citation>
    <scope>NUCLEOTIDE SEQUENCE [LARGE SCALE GENOMIC DNA]</scope>
    <source>
        <strain evidence="2 3">NTL11</strain>
    </source>
</reference>
<dbReference type="OrthoDB" id="4822949at2759"/>
<evidence type="ECO:0000313" key="2">
    <source>
        <dbReference type="EMBL" id="OLN95262.1"/>
    </source>
</evidence>
<dbReference type="AlphaFoldDB" id="A0A1Q8S1G7"/>
<keyword evidence="1" id="KW-0732">Signal</keyword>
<dbReference type="Proteomes" id="UP000186583">
    <property type="component" value="Unassembled WGS sequence"/>
</dbReference>
<accession>A0A1Q8S1G7</accession>
<evidence type="ECO:0000256" key="1">
    <source>
        <dbReference type="SAM" id="SignalP"/>
    </source>
</evidence>
<evidence type="ECO:0000313" key="3">
    <source>
        <dbReference type="Proteomes" id="UP000186583"/>
    </source>
</evidence>
<feature type="chain" id="PRO_5012254785" evidence="1">
    <location>
        <begin position="26"/>
        <end position="116"/>
    </location>
</feature>
<sequence length="116" mass="11986">MKKHVTLPGLQIAGAAFLAAQGAEAGKVFCANAEKKVVAGASCNGNAPAGTFFMFSSESQHPVGTSVSSKIVPLYDSATFFEQRHALFPADIPLTEFEFGGFGKRQACNGKGGNGS</sequence>
<keyword evidence="3" id="KW-1185">Reference proteome</keyword>
<gene>
    <name evidence="2" type="ORF">CCHL11_08115</name>
</gene>
<protein>
    <submittedName>
        <fullName evidence="2">Uncharacterized protein</fullName>
    </submittedName>
</protein>
<organism evidence="2 3">
    <name type="scientific">Colletotrichum chlorophyti</name>
    <dbReference type="NCBI Taxonomy" id="708187"/>
    <lineage>
        <taxon>Eukaryota</taxon>
        <taxon>Fungi</taxon>
        <taxon>Dikarya</taxon>
        <taxon>Ascomycota</taxon>
        <taxon>Pezizomycotina</taxon>
        <taxon>Sordariomycetes</taxon>
        <taxon>Hypocreomycetidae</taxon>
        <taxon>Glomerellales</taxon>
        <taxon>Glomerellaceae</taxon>
        <taxon>Colletotrichum</taxon>
    </lineage>
</organism>